<sequence>MWQEGARAGRGLEGSHLPHGCAPSRGAHADGRCCSAQGVDCHGRPEPGLEAKSRRRIEWGPDVLIDVVADSAAMSTSLVRQMCMAALRDKMSARIEDGRGKQYQGPASHTSNTRSHFPPTAPFSPTLIHPKRSRLRLHRVTGRCSTFNARVPFAVMHIGGGGGYHLSNVEFSSSRPRPFENPHQRGGVETGGEALRGAARRGLAPHGGSEYAEKVWILFAYDGE</sequence>
<organism evidence="2 3">
    <name type="scientific">Phanerochaete sordida</name>
    <dbReference type="NCBI Taxonomy" id="48140"/>
    <lineage>
        <taxon>Eukaryota</taxon>
        <taxon>Fungi</taxon>
        <taxon>Dikarya</taxon>
        <taxon>Basidiomycota</taxon>
        <taxon>Agaricomycotina</taxon>
        <taxon>Agaricomycetes</taxon>
        <taxon>Polyporales</taxon>
        <taxon>Phanerochaetaceae</taxon>
        <taxon>Phanerochaete</taxon>
    </lineage>
</organism>
<dbReference type="Proteomes" id="UP000703269">
    <property type="component" value="Unassembled WGS sequence"/>
</dbReference>
<comment type="caution">
    <text evidence="2">The sequence shown here is derived from an EMBL/GenBank/DDBJ whole genome shotgun (WGS) entry which is preliminary data.</text>
</comment>
<feature type="compositionally biased region" description="Polar residues" evidence="1">
    <location>
        <begin position="105"/>
        <end position="115"/>
    </location>
</feature>
<dbReference type="EMBL" id="BPQB01000101">
    <property type="protein sequence ID" value="GJE99097.1"/>
    <property type="molecule type" value="Genomic_DNA"/>
</dbReference>
<evidence type="ECO:0000313" key="3">
    <source>
        <dbReference type="Proteomes" id="UP000703269"/>
    </source>
</evidence>
<evidence type="ECO:0000313" key="2">
    <source>
        <dbReference type="EMBL" id="GJE99097.1"/>
    </source>
</evidence>
<protein>
    <submittedName>
        <fullName evidence="2">Uncharacterized protein</fullName>
    </submittedName>
</protein>
<gene>
    <name evidence="2" type="ORF">PsYK624_153430</name>
</gene>
<accession>A0A9P3GPD2</accession>
<name>A0A9P3GPD2_9APHY</name>
<proteinExistence type="predicted"/>
<keyword evidence="3" id="KW-1185">Reference proteome</keyword>
<reference evidence="2 3" key="1">
    <citation type="submission" date="2021-08" db="EMBL/GenBank/DDBJ databases">
        <title>Draft Genome Sequence of Phanerochaete sordida strain YK-624.</title>
        <authorList>
            <person name="Mori T."/>
            <person name="Dohra H."/>
            <person name="Suzuki T."/>
            <person name="Kawagishi H."/>
            <person name="Hirai H."/>
        </authorList>
    </citation>
    <scope>NUCLEOTIDE SEQUENCE [LARGE SCALE GENOMIC DNA]</scope>
    <source>
        <strain evidence="2 3">YK-624</strain>
    </source>
</reference>
<dbReference type="AlphaFoldDB" id="A0A9P3GPD2"/>
<feature type="region of interest" description="Disordered" evidence="1">
    <location>
        <begin position="99"/>
        <end position="128"/>
    </location>
</feature>
<evidence type="ECO:0000256" key="1">
    <source>
        <dbReference type="SAM" id="MobiDB-lite"/>
    </source>
</evidence>